<comment type="caution">
    <text evidence="2">The sequence shown here is derived from an EMBL/GenBank/DDBJ whole genome shotgun (WGS) entry which is preliminary data.</text>
</comment>
<keyword evidence="3" id="KW-1185">Reference proteome</keyword>
<dbReference type="Proteomes" id="UP000762676">
    <property type="component" value="Unassembled WGS sequence"/>
</dbReference>
<dbReference type="EMBL" id="BMAT01012943">
    <property type="protein sequence ID" value="GFS02342.1"/>
    <property type="molecule type" value="Genomic_DNA"/>
</dbReference>
<proteinExistence type="predicted"/>
<evidence type="ECO:0000256" key="1">
    <source>
        <dbReference type="SAM" id="MobiDB-lite"/>
    </source>
</evidence>
<dbReference type="AlphaFoldDB" id="A0AAV4HWQ6"/>
<evidence type="ECO:0000313" key="2">
    <source>
        <dbReference type="EMBL" id="GFS02342.1"/>
    </source>
</evidence>
<sequence length="119" mass="13702">MEAAILKLDFPCFVWCIGSDLLTQLTKPNKRLFNTPEFRCATAAHKNLWGGSVLFWPNEPPLTKLPTVIVTSLRSEADIRVIDGHHHHTHRQTDPDIHRQTDKQIQSSIDRQTNRSRHT</sequence>
<reference evidence="2 3" key="1">
    <citation type="journal article" date="2021" name="Elife">
        <title>Chloroplast acquisition without the gene transfer in kleptoplastic sea slugs, Plakobranchus ocellatus.</title>
        <authorList>
            <person name="Maeda T."/>
            <person name="Takahashi S."/>
            <person name="Yoshida T."/>
            <person name="Shimamura S."/>
            <person name="Takaki Y."/>
            <person name="Nagai Y."/>
            <person name="Toyoda A."/>
            <person name="Suzuki Y."/>
            <person name="Arimoto A."/>
            <person name="Ishii H."/>
            <person name="Satoh N."/>
            <person name="Nishiyama T."/>
            <person name="Hasebe M."/>
            <person name="Maruyama T."/>
            <person name="Minagawa J."/>
            <person name="Obokata J."/>
            <person name="Shigenobu S."/>
        </authorList>
    </citation>
    <scope>NUCLEOTIDE SEQUENCE [LARGE SCALE GENOMIC DNA]</scope>
</reference>
<name>A0AAV4HWQ6_9GAST</name>
<feature type="region of interest" description="Disordered" evidence="1">
    <location>
        <begin position="81"/>
        <end position="119"/>
    </location>
</feature>
<gene>
    <name evidence="2" type="ORF">ElyMa_006442800</name>
</gene>
<protein>
    <submittedName>
        <fullName evidence="2">Uncharacterized protein</fullName>
    </submittedName>
</protein>
<feature type="compositionally biased region" description="Basic and acidic residues" evidence="1">
    <location>
        <begin position="91"/>
        <end position="102"/>
    </location>
</feature>
<organism evidence="2 3">
    <name type="scientific">Elysia marginata</name>
    <dbReference type="NCBI Taxonomy" id="1093978"/>
    <lineage>
        <taxon>Eukaryota</taxon>
        <taxon>Metazoa</taxon>
        <taxon>Spiralia</taxon>
        <taxon>Lophotrochozoa</taxon>
        <taxon>Mollusca</taxon>
        <taxon>Gastropoda</taxon>
        <taxon>Heterobranchia</taxon>
        <taxon>Euthyneura</taxon>
        <taxon>Panpulmonata</taxon>
        <taxon>Sacoglossa</taxon>
        <taxon>Placobranchoidea</taxon>
        <taxon>Plakobranchidae</taxon>
        <taxon>Elysia</taxon>
    </lineage>
</organism>
<accession>A0AAV4HWQ6</accession>
<evidence type="ECO:0000313" key="3">
    <source>
        <dbReference type="Proteomes" id="UP000762676"/>
    </source>
</evidence>